<dbReference type="InterPro" id="IPR054120">
    <property type="entry name" value="PBPA_dimer"/>
</dbReference>
<feature type="signal peptide" evidence="1">
    <location>
        <begin position="1"/>
        <end position="23"/>
    </location>
</feature>
<dbReference type="Gene3D" id="3.90.1310.10">
    <property type="entry name" value="Penicillin-binding protein 2a (Domain 2)"/>
    <property type="match status" value="1"/>
</dbReference>
<keyword evidence="7" id="KW-1185">Reference proteome</keyword>
<accession>A0A5P0YJQ3</accession>
<dbReference type="SUPFAM" id="SSF56601">
    <property type="entry name" value="beta-lactamase/transpeptidase-like"/>
    <property type="match status" value="1"/>
</dbReference>
<dbReference type="Pfam" id="PF21922">
    <property type="entry name" value="PBP_dimer_2"/>
    <property type="match status" value="1"/>
</dbReference>
<reference evidence="4" key="3">
    <citation type="journal article" name="Syst. Appl. Microbiol.">
        <title>Streptomyces alkaliterrae sp. nov., isolated from an alkaline soil, and emended descriptions of Streptomyces alkaliphilus, Streptomyces calidiresistens and Streptomyces durbertensis.</title>
        <authorList>
            <person name="Swiecimska M."/>
            <person name="Golinska P."/>
            <person name="Nouioui I."/>
            <person name="Wypij M."/>
            <person name="Rai M."/>
            <person name="Sangal V."/>
            <person name="Goodfellow M."/>
        </authorList>
    </citation>
    <scope>NUCLEOTIDE SEQUENCE</scope>
    <source>
        <strain evidence="4">OF3</strain>
        <strain evidence="5">OF8</strain>
    </source>
</reference>
<evidence type="ECO:0000313" key="6">
    <source>
        <dbReference type="EMBL" id="MQS00468.1"/>
    </source>
</evidence>
<protein>
    <submittedName>
        <fullName evidence="6">Penicillin-binding protein 2</fullName>
    </submittedName>
</protein>
<dbReference type="Pfam" id="PF00905">
    <property type="entry name" value="Transpeptidase"/>
    <property type="match status" value="1"/>
</dbReference>
<dbReference type="EMBL" id="VJYK02000004">
    <property type="protein sequence ID" value="MQS00468.1"/>
    <property type="molecule type" value="Genomic_DNA"/>
</dbReference>
<dbReference type="EMBL" id="JABJXA010000026">
    <property type="protein sequence ID" value="MBB1258535.1"/>
    <property type="molecule type" value="Genomic_DNA"/>
</dbReference>
<dbReference type="InterPro" id="IPR001460">
    <property type="entry name" value="PCN-bd_Tpept"/>
</dbReference>
<evidence type="ECO:0000313" key="8">
    <source>
        <dbReference type="Proteomes" id="UP000517765"/>
    </source>
</evidence>
<dbReference type="GO" id="GO:0008658">
    <property type="term" value="F:penicillin binding"/>
    <property type="evidence" value="ECO:0007669"/>
    <property type="project" value="InterPro"/>
</dbReference>
<keyword evidence="1" id="KW-0732">Signal</keyword>
<dbReference type="EMBL" id="JABJWZ010000016">
    <property type="protein sequence ID" value="MBB1252422.1"/>
    <property type="molecule type" value="Genomic_DNA"/>
</dbReference>
<dbReference type="AlphaFoldDB" id="A0A5P0YJQ3"/>
<evidence type="ECO:0000259" key="2">
    <source>
        <dbReference type="Pfam" id="PF00905"/>
    </source>
</evidence>
<feature type="domain" description="Penicillin-binding protein transpeptidase" evidence="2">
    <location>
        <begin position="156"/>
        <end position="479"/>
    </location>
</feature>
<proteinExistence type="predicted"/>
<dbReference type="RefSeq" id="WP_143645951.1">
    <property type="nucleotide sequence ID" value="NZ_JABJWZ010000016.1"/>
</dbReference>
<reference evidence="6 7" key="1">
    <citation type="submission" date="2019-10" db="EMBL/GenBank/DDBJ databases">
        <title>Streptomyces sp. nov., a novel actinobacterium isolated from alkaline environment.</title>
        <authorList>
            <person name="Golinska P."/>
        </authorList>
    </citation>
    <scope>NUCLEOTIDE SEQUENCE [LARGE SCALE GENOMIC DNA]</scope>
    <source>
        <strain evidence="6 7">OF1</strain>
    </source>
</reference>
<evidence type="ECO:0000256" key="1">
    <source>
        <dbReference type="SAM" id="SignalP"/>
    </source>
</evidence>
<dbReference type="PANTHER" id="PTHR30627">
    <property type="entry name" value="PEPTIDOGLYCAN D,D-TRANSPEPTIDASE"/>
    <property type="match status" value="1"/>
</dbReference>
<evidence type="ECO:0000313" key="7">
    <source>
        <dbReference type="Proteomes" id="UP000320857"/>
    </source>
</evidence>
<dbReference type="Proteomes" id="UP000320857">
    <property type="component" value="Unassembled WGS sequence"/>
</dbReference>
<dbReference type="GO" id="GO:0005886">
    <property type="term" value="C:plasma membrane"/>
    <property type="evidence" value="ECO:0007669"/>
    <property type="project" value="TreeGrafter"/>
</dbReference>
<evidence type="ECO:0000313" key="4">
    <source>
        <dbReference type="EMBL" id="MBB1252422.1"/>
    </source>
</evidence>
<dbReference type="InterPro" id="IPR012338">
    <property type="entry name" value="Beta-lactam/transpept-like"/>
</dbReference>
<feature type="domain" description="Penicillin binding protein A dimerisation" evidence="3">
    <location>
        <begin position="52"/>
        <end position="135"/>
    </location>
</feature>
<dbReference type="Gene3D" id="3.40.710.10">
    <property type="entry name" value="DD-peptidase/beta-lactamase superfamily"/>
    <property type="match status" value="1"/>
</dbReference>
<sequence>MNKPLRRVAIFCGLLMLALMVRANWVQFVQADELQSHKDNRRVQIERYAHPRGNIIVEGKAITGSVETTGSDFNYKRVYKNGQMWAPVTGRSSQAFGGTQLEEIYDGILTGNDDRLFFNRTVDMLTGKPREGGSVVTTLSNAAQKAAFDGLQGKKGSVVALNPETGAILAMVSTPSYDPSKIAGNSQNDTKHWVEYTEKNKDEDPMLNRAIRQTYAPGSTFKVITAAAALESGKYDVDKKTGIESPYQLPQSTNKLGNSAYDRLCDDATLRRAMELSCNATFAAISDDVGNEEMIKQAEKFGFNSEVFTPVRAVSSVYPEDNRPQNAMAGIGQASNRATPLQMAMVTAAIANDGKLMKPYMVDRLEGPRSTVEQFKPEEMGQAVSPETARKLQEMMESVVEKGTGSRAKIPGVTVGGKTGTAQRGEENKANPYAWFISYAKSGNGSPVAVAVIVEDSDAARGDISGGGLAAPIAVDVMKAILDGKR</sequence>
<dbReference type="GO" id="GO:0071555">
    <property type="term" value="P:cell wall organization"/>
    <property type="evidence" value="ECO:0007669"/>
    <property type="project" value="TreeGrafter"/>
</dbReference>
<evidence type="ECO:0000313" key="5">
    <source>
        <dbReference type="EMBL" id="MBB1258535.1"/>
    </source>
</evidence>
<gene>
    <name evidence="6" type="ORF">FNX44_000935</name>
    <name evidence="4" type="ORF">H3146_03410</name>
    <name evidence="5" type="ORF">H3147_06775</name>
</gene>
<dbReference type="Proteomes" id="UP000517765">
    <property type="component" value="Unassembled WGS sequence"/>
</dbReference>
<dbReference type="InterPro" id="IPR050515">
    <property type="entry name" value="Beta-lactam/transpept"/>
</dbReference>
<comment type="caution">
    <text evidence="6">The sequence shown here is derived from an EMBL/GenBank/DDBJ whole genome shotgun (WGS) entry which is preliminary data.</text>
</comment>
<reference evidence="8 9" key="2">
    <citation type="submission" date="2020-05" db="EMBL/GenBank/DDBJ databases">
        <title>Classification of alakaliphilic streptomycetes isolated from an alkaline soil next to Lonar Crater, India and a proposal for the recognition of Streptomyces alkaliterrae sp. nov.</title>
        <authorList>
            <person name="Golinska P."/>
        </authorList>
    </citation>
    <scope>NUCLEOTIDE SEQUENCE [LARGE SCALE GENOMIC DNA]</scope>
    <source>
        <strain evidence="9">OF3</strain>
        <strain evidence="8">OF8</strain>
    </source>
</reference>
<evidence type="ECO:0000313" key="9">
    <source>
        <dbReference type="Proteomes" id="UP000525686"/>
    </source>
</evidence>
<organism evidence="6 7">
    <name type="scientific">Streptomyces alkaliterrae</name>
    <dbReference type="NCBI Taxonomy" id="2213162"/>
    <lineage>
        <taxon>Bacteria</taxon>
        <taxon>Bacillati</taxon>
        <taxon>Actinomycetota</taxon>
        <taxon>Actinomycetes</taxon>
        <taxon>Kitasatosporales</taxon>
        <taxon>Streptomycetaceae</taxon>
        <taxon>Streptomyces</taxon>
    </lineage>
</organism>
<evidence type="ECO:0000259" key="3">
    <source>
        <dbReference type="Pfam" id="PF21922"/>
    </source>
</evidence>
<dbReference type="OrthoDB" id="9766847at2"/>
<dbReference type="Proteomes" id="UP000525686">
    <property type="component" value="Unassembled WGS sequence"/>
</dbReference>
<dbReference type="PANTHER" id="PTHR30627:SF24">
    <property type="entry name" value="PENICILLIN-BINDING PROTEIN 4B"/>
    <property type="match status" value="1"/>
</dbReference>
<name>A0A5P0YJQ3_9ACTN</name>
<feature type="chain" id="PRO_5038308144" evidence="1">
    <location>
        <begin position="24"/>
        <end position="486"/>
    </location>
</feature>
<dbReference type="GO" id="GO:0071972">
    <property type="term" value="F:peptidoglycan L,D-transpeptidase activity"/>
    <property type="evidence" value="ECO:0007669"/>
    <property type="project" value="TreeGrafter"/>
</dbReference>